<organism evidence="3 4">
    <name type="scientific">Oceaniferula marina</name>
    <dbReference type="NCBI Taxonomy" id="2748318"/>
    <lineage>
        <taxon>Bacteria</taxon>
        <taxon>Pseudomonadati</taxon>
        <taxon>Verrucomicrobiota</taxon>
        <taxon>Verrucomicrobiia</taxon>
        <taxon>Verrucomicrobiales</taxon>
        <taxon>Verrucomicrobiaceae</taxon>
        <taxon>Oceaniferula</taxon>
    </lineage>
</organism>
<name>A0A851GA45_9BACT</name>
<reference evidence="3 4" key="1">
    <citation type="submission" date="2020-07" db="EMBL/GenBank/DDBJ databases">
        <title>Roseicoccus Jingziensis gen. nov., sp. nov., isolated from coastal seawater.</title>
        <authorList>
            <person name="Feng X."/>
        </authorList>
    </citation>
    <scope>NUCLEOTIDE SEQUENCE [LARGE SCALE GENOMIC DNA]</scope>
    <source>
        <strain evidence="3 4">N1E253</strain>
    </source>
</reference>
<dbReference type="PANTHER" id="PTHR14859:SF15">
    <property type="entry name" value="ENDONUCLEASE_EXONUCLEASE_PHOSPHATASE DOMAIN-CONTAINING PROTEIN"/>
    <property type="match status" value="1"/>
</dbReference>
<keyword evidence="3" id="KW-0540">Nuclease</keyword>
<feature type="chain" id="PRO_5032408866" evidence="1">
    <location>
        <begin position="22"/>
        <end position="256"/>
    </location>
</feature>
<dbReference type="GO" id="GO:0006506">
    <property type="term" value="P:GPI anchor biosynthetic process"/>
    <property type="evidence" value="ECO:0007669"/>
    <property type="project" value="TreeGrafter"/>
</dbReference>
<dbReference type="InterPro" id="IPR051916">
    <property type="entry name" value="GPI-anchor_lipid_remodeler"/>
</dbReference>
<dbReference type="InterPro" id="IPR036691">
    <property type="entry name" value="Endo/exonu/phosph_ase_sf"/>
</dbReference>
<dbReference type="GO" id="GO:0004519">
    <property type="term" value="F:endonuclease activity"/>
    <property type="evidence" value="ECO:0007669"/>
    <property type="project" value="UniProtKB-KW"/>
</dbReference>
<dbReference type="InterPro" id="IPR005135">
    <property type="entry name" value="Endo/exonuclease/phosphatase"/>
</dbReference>
<dbReference type="PANTHER" id="PTHR14859">
    <property type="entry name" value="CALCOFLUOR WHITE HYPERSENSITIVE PROTEIN PRECURSOR"/>
    <property type="match status" value="1"/>
</dbReference>
<dbReference type="RefSeq" id="WP_178931008.1">
    <property type="nucleotide sequence ID" value="NZ_JACBAZ010000001.1"/>
</dbReference>
<evidence type="ECO:0000313" key="4">
    <source>
        <dbReference type="Proteomes" id="UP000557872"/>
    </source>
</evidence>
<evidence type="ECO:0000259" key="2">
    <source>
        <dbReference type="Pfam" id="PF03372"/>
    </source>
</evidence>
<feature type="domain" description="Endonuclease/exonuclease/phosphatase" evidence="2">
    <location>
        <begin position="27"/>
        <end position="244"/>
    </location>
</feature>
<dbReference type="Proteomes" id="UP000557872">
    <property type="component" value="Unassembled WGS sequence"/>
</dbReference>
<evidence type="ECO:0000313" key="3">
    <source>
        <dbReference type="EMBL" id="NWK54483.1"/>
    </source>
</evidence>
<keyword evidence="3" id="KW-0378">Hydrolase</keyword>
<dbReference type="SUPFAM" id="SSF56219">
    <property type="entry name" value="DNase I-like"/>
    <property type="match status" value="1"/>
</dbReference>
<sequence>MKKLIALSAVVAMCLIGTSLADALKVVSYNIHHAQGMDGKLDLGRIANVMSKYQPDFIALQEVDQRVSRSGKVDQASELAKQLGMTPVFGKCIDLGGGAYGNAVLSKHPVVETKVHRLPGKGEQRVALEVIAEVQGRKLSFVSVHLDHQSEATRLEQVAALQRILSEQKHPVMVMGDLNAQPGSETMKQLAGSWKVVAKQGSALTYPANQPKIEIDYLLLAGWDEEQANKVILKVGDEAQASDHRPLFGEVPWKKE</sequence>
<comment type="caution">
    <text evidence="3">The sequence shown here is derived from an EMBL/GenBank/DDBJ whole genome shotgun (WGS) entry which is preliminary data.</text>
</comment>
<dbReference type="GO" id="GO:0016020">
    <property type="term" value="C:membrane"/>
    <property type="evidence" value="ECO:0007669"/>
    <property type="project" value="GOC"/>
</dbReference>
<dbReference type="GO" id="GO:0004527">
    <property type="term" value="F:exonuclease activity"/>
    <property type="evidence" value="ECO:0007669"/>
    <property type="project" value="UniProtKB-KW"/>
</dbReference>
<feature type="signal peptide" evidence="1">
    <location>
        <begin position="1"/>
        <end position="21"/>
    </location>
</feature>
<dbReference type="EMBL" id="JACBAZ010000001">
    <property type="protein sequence ID" value="NWK54483.1"/>
    <property type="molecule type" value="Genomic_DNA"/>
</dbReference>
<protein>
    <submittedName>
        <fullName evidence="3">Endonuclease/exonuclease/phosphatase family protein</fullName>
    </submittedName>
</protein>
<keyword evidence="3" id="KW-0269">Exonuclease</keyword>
<gene>
    <name evidence="3" type="ORF">HW115_02595</name>
</gene>
<dbReference type="Pfam" id="PF03372">
    <property type="entry name" value="Exo_endo_phos"/>
    <property type="match status" value="1"/>
</dbReference>
<dbReference type="Gene3D" id="3.60.10.10">
    <property type="entry name" value="Endonuclease/exonuclease/phosphatase"/>
    <property type="match status" value="1"/>
</dbReference>
<evidence type="ECO:0000256" key="1">
    <source>
        <dbReference type="SAM" id="SignalP"/>
    </source>
</evidence>
<proteinExistence type="predicted"/>
<accession>A0A851GA45</accession>
<keyword evidence="3" id="KW-0255">Endonuclease</keyword>
<keyword evidence="4" id="KW-1185">Reference proteome</keyword>
<dbReference type="AlphaFoldDB" id="A0A851GA45"/>
<keyword evidence="1" id="KW-0732">Signal</keyword>